<dbReference type="OrthoDB" id="5358959at2759"/>
<dbReference type="EMBL" id="NHTK01005999">
    <property type="protein sequence ID" value="PPQ68821.1"/>
    <property type="molecule type" value="Genomic_DNA"/>
</dbReference>
<dbReference type="STRING" id="181874.A0A409VRC9"/>
<dbReference type="InParanoid" id="A0A409VRC9"/>
<feature type="region of interest" description="Disordered" evidence="1">
    <location>
        <begin position="150"/>
        <end position="179"/>
    </location>
</feature>
<keyword evidence="4" id="KW-1185">Reference proteome</keyword>
<evidence type="ECO:0000256" key="2">
    <source>
        <dbReference type="SAM" id="SignalP"/>
    </source>
</evidence>
<dbReference type="Proteomes" id="UP000284842">
    <property type="component" value="Unassembled WGS sequence"/>
</dbReference>
<feature type="chain" id="PRO_5019078695" description="Granulins domain-containing protein" evidence="2">
    <location>
        <begin position="25"/>
        <end position="238"/>
    </location>
</feature>
<evidence type="ECO:0008006" key="5">
    <source>
        <dbReference type="Google" id="ProtNLM"/>
    </source>
</evidence>
<accession>A0A409VRC9</accession>
<reference evidence="3 4" key="1">
    <citation type="journal article" date="2018" name="Evol. Lett.">
        <title>Horizontal gene cluster transfer increased hallucinogenic mushroom diversity.</title>
        <authorList>
            <person name="Reynolds H.T."/>
            <person name="Vijayakumar V."/>
            <person name="Gluck-Thaler E."/>
            <person name="Korotkin H.B."/>
            <person name="Matheny P.B."/>
            <person name="Slot J.C."/>
        </authorList>
    </citation>
    <scope>NUCLEOTIDE SEQUENCE [LARGE SCALE GENOMIC DNA]</scope>
    <source>
        <strain evidence="3 4">2629</strain>
    </source>
</reference>
<sequence>MLSLLPSATLFLAVFNTIPNAVAASGKSVPFVPTVKNNEAESRTPTIRALLLPEHDRRQVYYCTAPKITCMTRYCCQDSSWNCCIDGSCCYPNYYCARASNGNIGCCPDGEVCSGPVDDPTTVGRPITITRTSTIRNAITSTRTLSIQVTTSSQIPLPPAPPTSSIPDPTTSTPAGSDLVLSTPLASNSTIRSSAGAATASVQPNLPSTGGAQVIGGVGLARPLAIIILSSALMMSVI</sequence>
<evidence type="ECO:0000313" key="3">
    <source>
        <dbReference type="EMBL" id="PPQ68821.1"/>
    </source>
</evidence>
<proteinExistence type="predicted"/>
<name>A0A409VRC9_9AGAR</name>
<keyword evidence="2" id="KW-0732">Signal</keyword>
<organism evidence="3 4">
    <name type="scientific">Panaeolus cyanescens</name>
    <dbReference type="NCBI Taxonomy" id="181874"/>
    <lineage>
        <taxon>Eukaryota</taxon>
        <taxon>Fungi</taxon>
        <taxon>Dikarya</taxon>
        <taxon>Basidiomycota</taxon>
        <taxon>Agaricomycotina</taxon>
        <taxon>Agaricomycetes</taxon>
        <taxon>Agaricomycetidae</taxon>
        <taxon>Agaricales</taxon>
        <taxon>Agaricineae</taxon>
        <taxon>Galeropsidaceae</taxon>
        <taxon>Panaeolus</taxon>
    </lineage>
</organism>
<protein>
    <recommendedName>
        <fullName evidence="5">Granulins domain-containing protein</fullName>
    </recommendedName>
</protein>
<feature type="compositionally biased region" description="Low complexity" evidence="1">
    <location>
        <begin position="165"/>
        <end position="174"/>
    </location>
</feature>
<feature type="signal peptide" evidence="2">
    <location>
        <begin position="1"/>
        <end position="24"/>
    </location>
</feature>
<comment type="caution">
    <text evidence="3">The sequence shown here is derived from an EMBL/GenBank/DDBJ whole genome shotgun (WGS) entry which is preliminary data.</text>
</comment>
<evidence type="ECO:0000313" key="4">
    <source>
        <dbReference type="Proteomes" id="UP000284842"/>
    </source>
</evidence>
<gene>
    <name evidence="3" type="ORF">CVT24_007706</name>
</gene>
<dbReference type="AlphaFoldDB" id="A0A409VRC9"/>
<evidence type="ECO:0000256" key="1">
    <source>
        <dbReference type="SAM" id="MobiDB-lite"/>
    </source>
</evidence>